<evidence type="ECO:0000313" key="2">
    <source>
        <dbReference type="Proteomes" id="UP000005408"/>
    </source>
</evidence>
<name>A0A8W8M1Y5_MAGGI</name>
<keyword evidence="2" id="KW-1185">Reference proteome</keyword>
<dbReference type="Proteomes" id="UP000005408">
    <property type="component" value="Unassembled WGS sequence"/>
</dbReference>
<sequence length="110" mass="12570">MPLTTQWKKDLAKLMSNTPTSMYQEVLSPPMLNQEWMPVVSVYLVPVSRIVFLPVYLSPSSSTPGRPVLLIWKFSSRDQTVLMPTHTLWTMEMAHSLCPTSQMTLELTRS</sequence>
<evidence type="ECO:0000313" key="1">
    <source>
        <dbReference type="EnsemblMetazoa" id="G30616.1:cds"/>
    </source>
</evidence>
<dbReference type="EnsemblMetazoa" id="G30616.1">
    <property type="protein sequence ID" value="G30616.1:cds"/>
    <property type="gene ID" value="G30616"/>
</dbReference>
<accession>A0A8W8M1Y5</accession>
<proteinExistence type="predicted"/>
<protein>
    <submittedName>
        <fullName evidence="1">Uncharacterized protein</fullName>
    </submittedName>
</protein>
<organism evidence="1 2">
    <name type="scientific">Magallana gigas</name>
    <name type="common">Pacific oyster</name>
    <name type="synonym">Crassostrea gigas</name>
    <dbReference type="NCBI Taxonomy" id="29159"/>
    <lineage>
        <taxon>Eukaryota</taxon>
        <taxon>Metazoa</taxon>
        <taxon>Spiralia</taxon>
        <taxon>Lophotrochozoa</taxon>
        <taxon>Mollusca</taxon>
        <taxon>Bivalvia</taxon>
        <taxon>Autobranchia</taxon>
        <taxon>Pteriomorphia</taxon>
        <taxon>Ostreida</taxon>
        <taxon>Ostreoidea</taxon>
        <taxon>Ostreidae</taxon>
        <taxon>Magallana</taxon>
    </lineage>
</organism>
<dbReference type="AlphaFoldDB" id="A0A8W8M1Y5"/>
<reference evidence="1" key="1">
    <citation type="submission" date="2022-08" db="UniProtKB">
        <authorList>
            <consortium name="EnsemblMetazoa"/>
        </authorList>
    </citation>
    <scope>IDENTIFICATION</scope>
    <source>
        <strain evidence="1">05x7-T-G4-1.051#20</strain>
    </source>
</reference>